<feature type="non-terminal residue" evidence="2">
    <location>
        <position position="1"/>
    </location>
</feature>
<evidence type="ECO:0000313" key="3">
    <source>
        <dbReference type="Proteomes" id="UP001202328"/>
    </source>
</evidence>
<dbReference type="PANTHER" id="PTHR31973:SF187">
    <property type="entry name" value="MUTATOR TRANSPOSASE MUDRA PROTEIN"/>
    <property type="match status" value="1"/>
</dbReference>
<proteinExistence type="predicted"/>
<gene>
    <name evidence="2" type="ORF">MKW98_009131</name>
</gene>
<feature type="non-terminal residue" evidence="2">
    <location>
        <position position="210"/>
    </location>
</feature>
<dbReference type="Proteomes" id="UP001202328">
    <property type="component" value="Unassembled WGS sequence"/>
</dbReference>
<organism evidence="2 3">
    <name type="scientific">Papaver atlanticum</name>
    <dbReference type="NCBI Taxonomy" id="357466"/>
    <lineage>
        <taxon>Eukaryota</taxon>
        <taxon>Viridiplantae</taxon>
        <taxon>Streptophyta</taxon>
        <taxon>Embryophyta</taxon>
        <taxon>Tracheophyta</taxon>
        <taxon>Spermatophyta</taxon>
        <taxon>Magnoliopsida</taxon>
        <taxon>Ranunculales</taxon>
        <taxon>Papaveraceae</taxon>
        <taxon>Papaveroideae</taxon>
        <taxon>Papaver</taxon>
    </lineage>
</organism>
<dbReference type="Pfam" id="PF10551">
    <property type="entry name" value="MULE"/>
    <property type="match status" value="1"/>
</dbReference>
<reference evidence="2" key="1">
    <citation type="submission" date="2022-04" db="EMBL/GenBank/DDBJ databases">
        <title>A functionally conserved STORR gene fusion in Papaver species that diverged 16.8 million years ago.</title>
        <authorList>
            <person name="Catania T."/>
        </authorList>
    </citation>
    <scope>NUCLEOTIDE SEQUENCE</scope>
    <source>
        <strain evidence="2">S-188037</strain>
    </source>
</reference>
<protein>
    <recommendedName>
        <fullName evidence="1">MULE transposase domain-containing protein</fullName>
    </recommendedName>
</protein>
<name>A0AAD4XT83_9MAGN</name>
<feature type="domain" description="MULE transposase" evidence="1">
    <location>
        <begin position="132"/>
        <end position="210"/>
    </location>
</feature>
<dbReference type="EMBL" id="JAJJMB010004763">
    <property type="protein sequence ID" value="KAI3941921.1"/>
    <property type="molecule type" value="Genomic_DNA"/>
</dbReference>
<accession>A0AAD4XT83</accession>
<comment type="caution">
    <text evidence="2">The sequence shown here is derived from an EMBL/GenBank/DDBJ whole genome shotgun (WGS) entry which is preliminary data.</text>
</comment>
<sequence>RKQSSKHTCVDTRLETLRGRSKCHVLAEIVDRKLRADGECTPAALQKAAGCALGVTLNYHQAHRGVVRGIERNRGNPDDSYYHLIGYSYLLQKLNPGTHAVVHTDDTHTFRYSFMALGVCIQAFRDSLRLIIAVDGTILTGKRGGTLLVAVGVDANEQNYPIAFGIVDSENGEACTWFFRELRKELKPDEEILFVSDRSGGINIGISTVF</sequence>
<dbReference type="AlphaFoldDB" id="A0AAD4XT83"/>
<dbReference type="InterPro" id="IPR018289">
    <property type="entry name" value="MULE_transposase_dom"/>
</dbReference>
<evidence type="ECO:0000259" key="1">
    <source>
        <dbReference type="Pfam" id="PF10551"/>
    </source>
</evidence>
<dbReference type="PANTHER" id="PTHR31973">
    <property type="entry name" value="POLYPROTEIN, PUTATIVE-RELATED"/>
    <property type="match status" value="1"/>
</dbReference>
<keyword evidence="3" id="KW-1185">Reference proteome</keyword>
<evidence type="ECO:0000313" key="2">
    <source>
        <dbReference type="EMBL" id="KAI3941921.1"/>
    </source>
</evidence>